<sequence length="1991" mass="213395">MQACPFPTCPALQELSRDAGDAASGQEVAGESQELPQGRPSRSGGEKTGPRSELALGGGAGGGVRSNITPEQGNQETSPQAQKQPKGAARGEWGRNQATCVALPKSFSDRRLFLTWNLKDAGFILRIRTSAFSGCYPSSRWSVLSFVPSVGQALCWRGRTQRWRSPDCGGRCHSDACTTPSQGEGADFPGRRPQSPVFSASRGEARWACCPTEGHTCQAEQRPWPLTTGCQQRHTPWLRQPDTVSSPCIAFPVTSTVLTTVTMLHGKRPGTRETAGWLGSPSPASAGVPAPRPRPAPSPPAPHPPGHGCFTVLLSPVTCERATQPHTAACPSLPHLLRLEVLSPRPFRSFSQCGLTAAGPLSSACHVASSAPHPFKHLPRRASWEAVVLCPEQEPPLLALLLSRCLSDLGPSRHRPWEKDLRVSHFWRSDPGDVGEGAEKPRRRGRGRRAEADSPDPHPGCLRALPEAVAVQAPGSQERVLVQAPTSWRYVFGFLSHLFPQPVLLGGPELNPRKQSLSFLLRGCQQGPDPAFSRAELPAGRAWPARTCCWVKVARLSAEHCRLFALAQAEPTGALLLPAPHLLGIRSGSVALRGSTLRETRPSRSPCTEGAPMVPHPHLGPCLHAQRCCPARGDHEAPRGHLLVLSAKHLFFGELSVAPLSTCALQGGHMTQLSPSECPSPRNSSPVSLLDGPAEVRREKCLPPWGCRELTRGGCDGRMWLPAAPHASAPGEHGGVCGVTYTAGSKLGWTRRWKHLKATGQIPGSAQGGVGRRGERWGLRGLGTRAPSLFGCGGLPEALALALPRGPAWASCGGSRNDGQVSHTAVAASPWGERKSGCTVYPTVGNAEGFAHVEKPSREQRCGQCPKGTDALHSSAAVAGRPLGSHRPGSTVHLRWGPESSLSGWRRLGRPAPWPQTREQGHLGSSSRSRATPANTTRGKGERSPRATQKSDPQNCENPSVLGWLVVQLQVSHTARLRQQAGPGSLGGAGPPATPTGLNELLSPRNEVCLPGARDCSSHLRSRRREVPVLPPLCPWREALAATGRTRPSSAGTCAGPQRTAPFFGAGSERIHLHELVAHLVILMPSHDQGGEAVPAAVTVMLGPPVQGAPPGLKSSRSAFSRNVDHPPTTALGVFTHLCISCVTWGWLLGLSEALGSSSVTCPEILVVRTKSENECEICTLTRAIHTRVASSRPLFQSDHDRRAGGDIDFSAFCLPHQFHGPCERLIRQQLGEPLRTGLSCGRGSRGSERPCVCSEPQNSNLTWCRGQELREVDSELTFPRTRPTTTAVSWGLVKDAALASAVQHCAGERPETVQQGRERRAHQTEKQEANYVQTGGRGEPRNGPTQLLSDRAAEVIHLRVRQCFVGEGGARRSSQAPRVPSRGRPGMEMLTGPGGHVWGARPVQLCIRSPELKERGAADQPLRPWVAQGGFRALQGLEPREEGGSLKRPGPCVAARSESLQPSTAVSRGRCWASRGPQGPLHLTATASVPDGLQRVTAAGLGEGDNSSWFTLRAAQGPREACFQFSPRIGGGGSDLCRAGGCSRHRGALADLEGPGWRHFLPWVMATWTLSLQLHGFAFIEGGASRFRTCAGLPGAGLRAGLQALPPAQAALCAWWPKGHIAASRPLRHKHRPPLPSCTSPRSRSPASTPRCLWEFRLRSLSSNLQRRILPPGWGYAELRDAVVWKAISSCPAQLSCTLLHSREAGTLQLNFPVLPTRSPERRPEGRRRGKSRISECLLVLSLLPRQQSWVQFPGFLNAPQSARHTPAEEPRETFPLSSCGAAALARAPPRRPGAQPSKTPPPAPLLQVLGAGTQLLPFAPPSTCLHDIVSPFCLFSPLMPARPAPCVTSSQFSSKLPWDFPRPVSSWFCRRQPSDFNWNTCSPGSPDCQPTLQILDLPASKITAPVPSFPGRVMRGGEAPGADGCVEHPVDGVSHFSDDRQEPEKGTGVERDFWRPQALGTAACSRSPASLKPWSLLLAAGAWRITGSP</sequence>
<name>A0A5N4CEW4_CAMDR</name>
<feature type="compositionally biased region" description="Pro residues" evidence="1">
    <location>
        <begin position="290"/>
        <end position="304"/>
    </location>
</feature>
<comment type="caution">
    <text evidence="2">The sequence shown here is derived from an EMBL/GenBank/DDBJ whole genome shotgun (WGS) entry which is preliminary data.</text>
</comment>
<protein>
    <submittedName>
        <fullName evidence="2">Uncharacterized protein</fullName>
    </submittedName>
</protein>
<feature type="compositionally biased region" description="Polar residues" evidence="1">
    <location>
        <begin position="66"/>
        <end position="83"/>
    </location>
</feature>
<feature type="region of interest" description="Disordered" evidence="1">
    <location>
        <begin position="430"/>
        <end position="461"/>
    </location>
</feature>
<feature type="compositionally biased region" description="Low complexity" evidence="1">
    <location>
        <begin position="279"/>
        <end position="289"/>
    </location>
</feature>
<feature type="region of interest" description="Disordered" evidence="1">
    <location>
        <begin position="879"/>
        <end position="957"/>
    </location>
</feature>
<keyword evidence="3" id="KW-1185">Reference proteome</keyword>
<feature type="region of interest" description="Disordered" evidence="1">
    <location>
        <begin position="15"/>
        <end position="93"/>
    </location>
</feature>
<feature type="region of interest" description="Disordered" evidence="1">
    <location>
        <begin position="267"/>
        <end position="304"/>
    </location>
</feature>
<evidence type="ECO:0000313" key="3">
    <source>
        <dbReference type="Proteomes" id="UP000299084"/>
    </source>
</evidence>
<evidence type="ECO:0000256" key="1">
    <source>
        <dbReference type="SAM" id="MobiDB-lite"/>
    </source>
</evidence>
<feature type="region of interest" description="Disordered" evidence="1">
    <location>
        <begin position="1441"/>
        <end position="1460"/>
    </location>
</feature>
<feature type="compositionally biased region" description="Basic and acidic residues" evidence="1">
    <location>
        <begin position="1307"/>
        <end position="1329"/>
    </location>
</feature>
<accession>A0A5N4CEW4</accession>
<feature type="region of interest" description="Disordered" evidence="1">
    <location>
        <begin position="1307"/>
        <end position="1346"/>
    </location>
</feature>
<feature type="compositionally biased region" description="Polar residues" evidence="1">
    <location>
        <begin position="923"/>
        <end position="938"/>
    </location>
</feature>
<reference evidence="2 3" key="1">
    <citation type="journal article" date="2019" name="Mol. Ecol. Resour.">
        <title>Improving Illumina assemblies with Hi-C and long reads: an example with the North African dromedary.</title>
        <authorList>
            <person name="Elbers J.P."/>
            <person name="Rogers M.F."/>
            <person name="Perelman P.L."/>
            <person name="Proskuryakova A.A."/>
            <person name="Serdyukova N.A."/>
            <person name="Johnson W.E."/>
            <person name="Horin P."/>
            <person name="Corander J."/>
            <person name="Murphy D."/>
            <person name="Burger P.A."/>
        </authorList>
    </citation>
    <scope>NUCLEOTIDE SEQUENCE [LARGE SCALE GENOMIC DNA]</scope>
    <source>
        <strain evidence="2">Drom800</strain>
        <tissue evidence="2">Blood</tissue>
    </source>
</reference>
<organism evidence="2 3">
    <name type="scientific">Camelus dromedarius</name>
    <name type="common">Dromedary</name>
    <name type="synonym">Arabian camel</name>
    <dbReference type="NCBI Taxonomy" id="9838"/>
    <lineage>
        <taxon>Eukaryota</taxon>
        <taxon>Metazoa</taxon>
        <taxon>Chordata</taxon>
        <taxon>Craniata</taxon>
        <taxon>Vertebrata</taxon>
        <taxon>Euteleostomi</taxon>
        <taxon>Mammalia</taxon>
        <taxon>Eutheria</taxon>
        <taxon>Laurasiatheria</taxon>
        <taxon>Artiodactyla</taxon>
        <taxon>Tylopoda</taxon>
        <taxon>Camelidae</taxon>
        <taxon>Camelus</taxon>
    </lineage>
</organism>
<feature type="region of interest" description="Disordered" evidence="1">
    <location>
        <begin position="1787"/>
        <end position="1808"/>
    </location>
</feature>
<gene>
    <name evidence="2" type="ORF">Cadr_000026335</name>
</gene>
<evidence type="ECO:0000313" key="2">
    <source>
        <dbReference type="EMBL" id="KAB1257280.1"/>
    </source>
</evidence>
<proteinExistence type="predicted"/>
<feature type="compositionally biased region" description="Polar residues" evidence="1">
    <location>
        <begin position="946"/>
        <end position="957"/>
    </location>
</feature>
<feature type="region of interest" description="Disordered" evidence="1">
    <location>
        <begin position="1935"/>
        <end position="1954"/>
    </location>
</feature>
<dbReference type="Proteomes" id="UP000299084">
    <property type="component" value="Unassembled WGS sequence"/>
</dbReference>
<dbReference type="EMBL" id="JWIN03000027">
    <property type="protein sequence ID" value="KAB1257280.1"/>
    <property type="molecule type" value="Genomic_DNA"/>
</dbReference>